<keyword evidence="1" id="KW-0472">Membrane</keyword>
<proteinExistence type="predicted"/>
<dbReference type="NCBIfam" id="NF047321">
    <property type="entry name" value="SCO7613_CTERM"/>
    <property type="match status" value="1"/>
</dbReference>
<feature type="transmembrane region" description="Helical" evidence="1">
    <location>
        <begin position="60"/>
        <end position="80"/>
    </location>
</feature>
<feature type="transmembrane region" description="Helical" evidence="1">
    <location>
        <begin position="193"/>
        <end position="210"/>
    </location>
</feature>
<dbReference type="RefSeq" id="WP_407676294.1">
    <property type="nucleotide sequence ID" value="NZ_JADPUN010000116.1"/>
</dbReference>
<evidence type="ECO:0000313" key="3">
    <source>
        <dbReference type="Proteomes" id="UP000638560"/>
    </source>
</evidence>
<feature type="non-terminal residue" evidence="2">
    <location>
        <position position="1"/>
    </location>
</feature>
<evidence type="ECO:0000256" key="1">
    <source>
        <dbReference type="SAM" id="Phobius"/>
    </source>
</evidence>
<dbReference type="Proteomes" id="UP000638560">
    <property type="component" value="Unassembled WGS sequence"/>
</dbReference>
<feature type="transmembrane region" description="Helical" evidence="1">
    <location>
        <begin position="19"/>
        <end position="39"/>
    </location>
</feature>
<dbReference type="EMBL" id="JADPUN010000116">
    <property type="protein sequence ID" value="MBF9129418.1"/>
    <property type="molecule type" value="Genomic_DNA"/>
</dbReference>
<sequence length="278" mass="28708">AGATLAVAGPLAADLPLRVAALVVPGVAALTLAGGIVLTGRGAREIAAVPPTGTAPARRAEGTAVQVASHVVAALALLLTVGEVRHAAAVCTLWGVALGLRALRPAESAARRWAHAAAAGAAELVAAWLLLWAARVALVEAYTLPAAVLGLLAGWLALRAWPDRSSWLAYGPGLGAALLPSLVSVGVAGDQPWRRLLLGGGALLVVLAGAQWRRQAPVVLGGGVLATLALREMVDVWDRLPRWIFLAVGGFVLIGLAMTYERRRRDLRRLRAAVGRMN</sequence>
<protein>
    <recommendedName>
        <fullName evidence="4">DUF2157 domain-containing protein</fullName>
    </recommendedName>
</protein>
<comment type="caution">
    <text evidence="2">The sequence shown here is derived from an EMBL/GenBank/DDBJ whole genome shotgun (WGS) entry which is preliminary data.</text>
</comment>
<evidence type="ECO:0000313" key="2">
    <source>
        <dbReference type="EMBL" id="MBF9129418.1"/>
    </source>
</evidence>
<evidence type="ECO:0008006" key="4">
    <source>
        <dbReference type="Google" id="ProtNLM"/>
    </source>
</evidence>
<name>A0ABS0GTA3_9ACTN</name>
<keyword evidence="3" id="KW-1185">Reference proteome</keyword>
<feature type="transmembrane region" description="Helical" evidence="1">
    <location>
        <begin position="167"/>
        <end position="187"/>
    </location>
</feature>
<accession>A0ABS0GTA3</accession>
<organism evidence="2 3">
    <name type="scientific">Plantactinospora alkalitolerans</name>
    <dbReference type="NCBI Taxonomy" id="2789879"/>
    <lineage>
        <taxon>Bacteria</taxon>
        <taxon>Bacillati</taxon>
        <taxon>Actinomycetota</taxon>
        <taxon>Actinomycetes</taxon>
        <taxon>Micromonosporales</taxon>
        <taxon>Micromonosporaceae</taxon>
        <taxon>Plantactinospora</taxon>
    </lineage>
</organism>
<feature type="transmembrane region" description="Helical" evidence="1">
    <location>
        <begin position="115"/>
        <end position="135"/>
    </location>
</feature>
<feature type="transmembrane region" description="Helical" evidence="1">
    <location>
        <begin position="240"/>
        <end position="260"/>
    </location>
</feature>
<keyword evidence="1" id="KW-1133">Transmembrane helix</keyword>
<keyword evidence="1" id="KW-0812">Transmembrane</keyword>
<dbReference type="InterPro" id="IPR058062">
    <property type="entry name" value="SCO7613_C"/>
</dbReference>
<feature type="transmembrane region" description="Helical" evidence="1">
    <location>
        <begin position="141"/>
        <end position="158"/>
    </location>
</feature>
<gene>
    <name evidence="2" type="ORF">I0C86_10595</name>
</gene>
<reference evidence="2 3" key="1">
    <citation type="submission" date="2020-11" db="EMBL/GenBank/DDBJ databases">
        <title>A novel isolate from a Black sea contaminated sediment with potential to produce alkanes: Plantactinospora alkalitolerans sp. nov.</title>
        <authorList>
            <person name="Carro L."/>
            <person name="Veyisoglu A."/>
            <person name="Guven K."/>
            <person name="Schumann P."/>
            <person name="Klenk H.-P."/>
            <person name="Sahin N."/>
        </authorList>
    </citation>
    <scope>NUCLEOTIDE SEQUENCE [LARGE SCALE GENOMIC DNA]</scope>
    <source>
        <strain evidence="2 3">S1510</strain>
    </source>
</reference>